<dbReference type="InterPro" id="IPR002372">
    <property type="entry name" value="PQQ_rpt_dom"/>
</dbReference>
<feature type="domain" description="Pyrrolo-quinoline quinone repeat" evidence="2">
    <location>
        <begin position="314"/>
        <end position="369"/>
    </location>
</feature>
<dbReference type="PANTHER" id="PTHR34512:SF30">
    <property type="entry name" value="OUTER MEMBRANE PROTEIN ASSEMBLY FACTOR BAMB"/>
    <property type="match status" value="1"/>
</dbReference>
<evidence type="ECO:0000256" key="1">
    <source>
        <dbReference type="SAM" id="SignalP"/>
    </source>
</evidence>
<sequence precursor="true">MYAPSRLLACGCFLWLAMALPLLADTWPSWRGGEGNNHAAENTDVPIRWNLDSGESIAWKTPIPGRGHSTPIIVDEGIFLTTADAKSKTQSLIKLDRQSGRVVDQWVLHRNTLPAQIHNNNSYASPTPAFDGEDLFVSFHTDDAIWLTKITTTGRVIWQKKVADFKPVRFQFGYGASPLVDDDLVIVAAEYDGPDSGLYALDTRTGKRVWKIDRPSNLNFATPIIGTVAGQRQLLIGGAGMFTSYDPTSGRLLWSVDTTTEAVCGTVVWDGRRVMISGGNPASGTWCVAGDGSKTELWSNRVKCYEQSLLTIPNYVFAVADNGVAYCWRTVDGKEMWKQRLFGGGISASPMLVGNHIYIATEDGDVFVIAASPDRFQPLAEIKTGDSIFATPVAVDDRLYLRTGIGHGENRQEYLVAIGRMSP</sequence>
<dbReference type="SUPFAM" id="SSF50998">
    <property type="entry name" value="Quinoprotein alcohol dehydrogenase-like"/>
    <property type="match status" value="1"/>
</dbReference>
<dbReference type="InterPro" id="IPR011047">
    <property type="entry name" value="Quinoprotein_ADH-like_sf"/>
</dbReference>
<accession>A0A517N3X0</accession>
<dbReference type="Pfam" id="PF13360">
    <property type="entry name" value="PQQ_2"/>
    <property type="match status" value="2"/>
</dbReference>
<keyword evidence="4" id="KW-1185">Reference proteome</keyword>
<evidence type="ECO:0000313" key="4">
    <source>
        <dbReference type="Proteomes" id="UP000318538"/>
    </source>
</evidence>
<dbReference type="Proteomes" id="UP000318538">
    <property type="component" value="Chromosome"/>
</dbReference>
<dbReference type="Gene3D" id="2.130.10.10">
    <property type="entry name" value="YVTN repeat-like/Quinoprotein amine dehydrogenase"/>
    <property type="match status" value="1"/>
</dbReference>
<dbReference type="AlphaFoldDB" id="A0A517N3X0"/>
<name>A0A517N3X0_9BACT</name>
<dbReference type="EMBL" id="CP036525">
    <property type="protein sequence ID" value="QDT01688.1"/>
    <property type="molecule type" value="Genomic_DNA"/>
</dbReference>
<dbReference type="SMART" id="SM00564">
    <property type="entry name" value="PQQ"/>
    <property type="match status" value="2"/>
</dbReference>
<feature type="chain" id="PRO_5022132475" evidence="1">
    <location>
        <begin position="25"/>
        <end position="423"/>
    </location>
</feature>
<protein>
    <submittedName>
        <fullName evidence="3">Outer membrane biogenesis protein BamB</fullName>
    </submittedName>
</protein>
<proteinExistence type="predicted"/>
<feature type="signal peptide" evidence="1">
    <location>
        <begin position="1"/>
        <end position="24"/>
    </location>
</feature>
<dbReference type="InterPro" id="IPR015943">
    <property type="entry name" value="WD40/YVTN_repeat-like_dom_sf"/>
</dbReference>
<gene>
    <name evidence="3" type="ORF">K227x_00550</name>
</gene>
<dbReference type="KEGG" id="rlc:K227x_00550"/>
<feature type="domain" description="Pyrrolo-quinoline quinone repeat" evidence="2">
    <location>
        <begin position="129"/>
        <end position="302"/>
    </location>
</feature>
<evidence type="ECO:0000313" key="3">
    <source>
        <dbReference type="EMBL" id="QDT01688.1"/>
    </source>
</evidence>
<evidence type="ECO:0000259" key="2">
    <source>
        <dbReference type="Pfam" id="PF13360"/>
    </source>
</evidence>
<dbReference type="InterPro" id="IPR018391">
    <property type="entry name" value="PQQ_b-propeller_rpt"/>
</dbReference>
<keyword evidence="1" id="KW-0732">Signal</keyword>
<dbReference type="PANTHER" id="PTHR34512">
    <property type="entry name" value="CELL SURFACE PROTEIN"/>
    <property type="match status" value="1"/>
</dbReference>
<reference evidence="3 4" key="1">
    <citation type="submission" date="2019-02" db="EMBL/GenBank/DDBJ databases">
        <title>Deep-cultivation of Planctomycetes and their phenomic and genomic characterization uncovers novel biology.</title>
        <authorList>
            <person name="Wiegand S."/>
            <person name="Jogler M."/>
            <person name="Boedeker C."/>
            <person name="Pinto D."/>
            <person name="Vollmers J."/>
            <person name="Rivas-Marin E."/>
            <person name="Kohn T."/>
            <person name="Peeters S.H."/>
            <person name="Heuer A."/>
            <person name="Rast P."/>
            <person name="Oberbeckmann S."/>
            <person name="Bunk B."/>
            <person name="Jeske O."/>
            <person name="Meyerdierks A."/>
            <person name="Storesund J.E."/>
            <person name="Kallscheuer N."/>
            <person name="Luecker S."/>
            <person name="Lage O.M."/>
            <person name="Pohl T."/>
            <person name="Merkel B.J."/>
            <person name="Hornburger P."/>
            <person name="Mueller R.-W."/>
            <person name="Bruemmer F."/>
            <person name="Labrenz M."/>
            <person name="Spormann A.M."/>
            <person name="Op den Camp H."/>
            <person name="Overmann J."/>
            <person name="Amann R."/>
            <person name="Jetten M.S.M."/>
            <person name="Mascher T."/>
            <person name="Medema M.H."/>
            <person name="Devos D.P."/>
            <person name="Kaster A.-K."/>
            <person name="Ovreas L."/>
            <person name="Rohde M."/>
            <person name="Galperin M.Y."/>
            <person name="Jogler C."/>
        </authorList>
    </citation>
    <scope>NUCLEOTIDE SEQUENCE [LARGE SCALE GENOMIC DNA]</scope>
    <source>
        <strain evidence="3 4">K22_7</strain>
    </source>
</reference>
<dbReference type="OrthoDB" id="244732at2"/>
<organism evidence="3 4">
    <name type="scientific">Rubripirellula lacrimiformis</name>
    <dbReference type="NCBI Taxonomy" id="1930273"/>
    <lineage>
        <taxon>Bacteria</taxon>
        <taxon>Pseudomonadati</taxon>
        <taxon>Planctomycetota</taxon>
        <taxon>Planctomycetia</taxon>
        <taxon>Pirellulales</taxon>
        <taxon>Pirellulaceae</taxon>
        <taxon>Rubripirellula</taxon>
    </lineage>
</organism>